<dbReference type="Pfam" id="PF13304">
    <property type="entry name" value="AAA_21"/>
    <property type="match status" value="1"/>
</dbReference>
<name>A0ABT7VQ69_9GAMM</name>
<evidence type="ECO:0000313" key="3">
    <source>
        <dbReference type="Proteomes" id="UP001171945"/>
    </source>
</evidence>
<keyword evidence="3" id="KW-1185">Reference proteome</keyword>
<comment type="caution">
    <text evidence="2">The sequence shown here is derived from an EMBL/GenBank/DDBJ whole genome shotgun (WGS) entry which is preliminary data.</text>
</comment>
<evidence type="ECO:0000259" key="1">
    <source>
        <dbReference type="Pfam" id="PF13304"/>
    </source>
</evidence>
<organism evidence="2 3">
    <name type="scientific">Candidatus Marithioploca araucensis</name>
    <dbReference type="NCBI Taxonomy" id="70273"/>
    <lineage>
        <taxon>Bacteria</taxon>
        <taxon>Pseudomonadati</taxon>
        <taxon>Pseudomonadota</taxon>
        <taxon>Gammaproteobacteria</taxon>
        <taxon>Thiotrichales</taxon>
        <taxon>Thiotrichaceae</taxon>
        <taxon>Candidatus Marithioploca</taxon>
    </lineage>
</organism>
<evidence type="ECO:0000313" key="2">
    <source>
        <dbReference type="EMBL" id="MDM8561795.1"/>
    </source>
</evidence>
<sequence length="317" mass="35627">MAYTVAAIWYEAAAEHQNIPGKISSKGSKSWWQRRLAEKLVGIFKPDKLGHLFHRDGGRQKAKIEAEIFATKNNQHLKFAFSSNTQKEVEILQTPLEFPSAPPIFLPSKEVLSFYPGFVKLYDDRELTVDETYPDLCKALSSLLLKGGGAKQYATFIKPLETIMGGQLRLKAGRFYLKPSGKKEMEISLVAEGLRKIGTLAYLAANGSLKNVLFWDEPEGDFNAKILTQLASSLIELVETYKMQVILATHRFFLMKELSVQVEISKGKIPAQFISLVPRKSQIEQGGLLEELATITVLDEILAQDDRVQQLFYEGKL</sequence>
<dbReference type="EMBL" id="JAUCGM010000005">
    <property type="protein sequence ID" value="MDM8561795.1"/>
    <property type="molecule type" value="Genomic_DNA"/>
</dbReference>
<protein>
    <submittedName>
        <fullName evidence="2">AAA family ATPase</fullName>
    </submittedName>
</protein>
<feature type="domain" description="ATPase AAA-type core" evidence="1">
    <location>
        <begin position="173"/>
        <end position="250"/>
    </location>
</feature>
<accession>A0ABT7VQ69</accession>
<dbReference type="InterPro" id="IPR003959">
    <property type="entry name" value="ATPase_AAA_core"/>
</dbReference>
<proteinExistence type="predicted"/>
<reference evidence="2" key="1">
    <citation type="submission" date="2023-06" db="EMBL/GenBank/DDBJ databases">
        <title>Uncultivated large filamentous bacteria from sulfidic sediments reveal new species and different genomic features in energy metabolism and defense.</title>
        <authorList>
            <person name="Fonseca A."/>
        </authorList>
    </citation>
    <scope>NUCLEOTIDE SEQUENCE</scope>
    <source>
        <strain evidence="2">HSG4</strain>
    </source>
</reference>
<gene>
    <name evidence="2" type="ORF">QUF54_00395</name>
</gene>
<dbReference type="SUPFAM" id="SSF52540">
    <property type="entry name" value="P-loop containing nucleoside triphosphate hydrolases"/>
    <property type="match status" value="1"/>
</dbReference>
<dbReference type="InterPro" id="IPR027417">
    <property type="entry name" value="P-loop_NTPase"/>
</dbReference>
<dbReference type="Gene3D" id="3.40.50.300">
    <property type="entry name" value="P-loop containing nucleotide triphosphate hydrolases"/>
    <property type="match status" value="1"/>
</dbReference>
<dbReference type="Proteomes" id="UP001171945">
    <property type="component" value="Unassembled WGS sequence"/>
</dbReference>